<proteinExistence type="predicted"/>
<accession>A0ABR5Y2X9</accession>
<sequence length="101" mass="11301">MTGEVRLIGKGIPICRRRQQWQQWALARRWWTGGAVRPKSVFGENDRRPKCVRAEPVAGNAIRAESDQSGPEAREPSVGRNGEGPKFVWMSGWQVGTVTGR</sequence>
<evidence type="ECO:0000256" key="1">
    <source>
        <dbReference type="SAM" id="MobiDB-lite"/>
    </source>
</evidence>
<keyword evidence="3" id="KW-1185">Reference proteome</keyword>
<protein>
    <submittedName>
        <fullName evidence="2">Uncharacterized protein</fullName>
    </submittedName>
</protein>
<gene>
    <name evidence="2" type="ORF">AUP40_16295</name>
</gene>
<evidence type="ECO:0000313" key="2">
    <source>
        <dbReference type="EMBL" id="KZD03982.1"/>
    </source>
</evidence>
<name>A0ABR5Y2X9_9PROT</name>
<organism evidence="2 3">
    <name type="scientific">Thalassospira xiamenensis</name>
    <dbReference type="NCBI Taxonomy" id="220697"/>
    <lineage>
        <taxon>Bacteria</taxon>
        <taxon>Pseudomonadati</taxon>
        <taxon>Pseudomonadota</taxon>
        <taxon>Alphaproteobacteria</taxon>
        <taxon>Rhodospirillales</taxon>
        <taxon>Thalassospiraceae</taxon>
        <taxon>Thalassospira</taxon>
    </lineage>
</organism>
<comment type="caution">
    <text evidence="2">The sequence shown here is derived from an EMBL/GenBank/DDBJ whole genome shotgun (WGS) entry which is preliminary data.</text>
</comment>
<feature type="region of interest" description="Disordered" evidence="1">
    <location>
        <begin position="56"/>
        <end position="89"/>
    </location>
</feature>
<dbReference type="EMBL" id="LPXL01000020">
    <property type="protein sequence ID" value="KZD03982.1"/>
    <property type="molecule type" value="Genomic_DNA"/>
</dbReference>
<evidence type="ECO:0000313" key="3">
    <source>
        <dbReference type="Proteomes" id="UP000076167"/>
    </source>
</evidence>
<reference evidence="2 3" key="1">
    <citation type="submission" date="2015-12" db="EMBL/GenBank/DDBJ databases">
        <title>Genome sequence of Thalassospira xiamenensis MCCC 1A03005.</title>
        <authorList>
            <person name="Lu L."/>
            <person name="Lai Q."/>
            <person name="Shao Z."/>
            <person name="Qian P."/>
        </authorList>
    </citation>
    <scope>NUCLEOTIDE SEQUENCE [LARGE SCALE GENOMIC DNA]</scope>
    <source>
        <strain evidence="2 3">MCCC 1A03005</strain>
    </source>
</reference>
<dbReference type="Proteomes" id="UP000076167">
    <property type="component" value="Unassembled WGS sequence"/>
</dbReference>